<dbReference type="InterPro" id="IPR011059">
    <property type="entry name" value="Metal-dep_hydrolase_composite"/>
</dbReference>
<sequence>MRLHAPVILLCDPECTVLRDAVLDIGDDGRITHVGPADHAPAHDGPSGSVTGILMPGLVNAHAHSPMTLLRGLGGDLPLMRWLTEVIWPTEAKLTPDDVYAGMVLGSLEMLKAGVTTSAEMYFYGEEVVRAVLDTGARLVLAPAIIDAPGWDWAAQLADTSRWIDNDGLRFGPGDRIEIGYGPHSAYTLSPEALAQVGAAARERGALVQIHVAESLPEDVAQRAQHGSVPALLDQVGLFGGRVLAAHAVHLSDSDIETLKRHEVGVAHCPGSNTKLASGIARLTDLRAAGVAVGIGTDGPASNDDLDLWEDVRLAGLLARVSTMDSTAVGAADLLLMATRGGAAALSRTDIGTLAVGAWADLVHVGVDDPAFAGGLGIADEHLLSNLVWAAGSRTVKDVWVAGRQVVADTASTTVDAGDALAKARAATGRLI</sequence>
<dbReference type="PANTHER" id="PTHR43794">
    <property type="entry name" value="AMINOHYDROLASE SSNA-RELATED"/>
    <property type="match status" value="1"/>
</dbReference>
<evidence type="ECO:0000313" key="5">
    <source>
        <dbReference type="EMBL" id="GLW92170.1"/>
    </source>
</evidence>
<accession>A0A9W6QP11</accession>
<dbReference type="SUPFAM" id="SSF51556">
    <property type="entry name" value="Metallo-dependent hydrolases"/>
    <property type="match status" value="1"/>
</dbReference>
<proteinExistence type="predicted"/>
<name>A0A9W6QP11_9PSEU</name>
<dbReference type="Proteomes" id="UP001165042">
    <property type="component" value="Unassembled WGS sequence"/>
</dbReference>
<protein>
    <submittedName>
        <fullName evidence="5">Ethylammeline chlorohydrolase</fullName>
    </submittedName>
</protein>
<dbReference type="InterPro" id="IPR032466">
    <property type="entry name" value="Metal_Hydrolase"/>
</dbReference>
<evidence type="ECO:0000259" key="4">
    <source>
        <dbReference type="Pfam" id="PF01979"/>
    </source>
</evidence>
<organism evidence="5 6">
    <name type="scientific">Actinokineospora globicatena</name>
    <dbReference type="NCBI Taxonomy" id="103729"/>
    <lineage>
        <taxon>Bacteria</taxon>
        <taxon>Bacillati</taxon>
        <taxon>Actinomycetota</taxon>
        <taxon>Actinomycetes</taxon>
        <taxon>Pseudonocardiales</taxon>
        <taxon>Pseudonocardiaceae</taxon>
        <taxon>Actinokineospora</taxon>
    </lineage>
</organism>
<dbReference type="CDD" id="cd01298">
    <property type="entry name" value="ATZ_TRZ_like"/>
    <property type="match status" value="1"/>
</dbReference>
<keyword evidence="3" id="KW-0862">Zinc</keyword>
<dbReference type="SUPFAM" id="SSF51338">
    <property type="entry name" value="Composite domain of metallo-dependent hydrolases"/>
    <property type="match status" value="1"/>
</dbReference>
<dbReference type="AlphaFoldDB" id="A0A9W6QP11"/>
<dbReference type="Gene3D" id="2.30.40.10">
    <property type="entry name" value="Urease, subunit C, domain 1"/>
    <property type="match status" value="1"/>
</dbReference>
<gene>
    <name evidence="5" type="ORF">Aglo03_29860</name>
</gene>
<evidence type="ECO:0000256" key="2">
    <source>
        <dbReference type="ARBA" id="ARBA00022801"/>
    </source>
</evidence>
<comment type="caution">
    <text evidence="5">The sequence shown here is derived from an EMBL/GenBank/DDBJ whole genome shotgun (WGS) entry which is preliminary data.</text>
</comment>
<evidence type="ECO:0000256" key="3">
    <source>
        <dbReference type="ARBA" id="ARBA00022833"/>
    </source>
</evidence>
<dbReference type="EMBL" id="BSSD01000004">
    <property type="protein sequence ID" value="GLW92170.1"/>
    <property type="molecule type" value="Genomic_DNA"/>
</dbReference>
<dbReference type="GO" id="GO:0019239">
    <property type="term" value="F:deaminase activity"/>
    <property type="evidence" value="ECO:0007669"/>
    <property type="project" value="UniProtKB-ARBA"/>
</dbReference>
<evidence type="ECO:0000313" key="6">
    <source>
        <dbReference type="Proteomes" id="UP001165042"/>
    </source>
</evidence>
<keyword evidence="1" id="KW-0479">Metal-binding</keyword>
<evidence type="ECO:0000256" key="1">
    <source>
        <dbReference type="ARBA" id="ARBA00022723"/>
    </source>
</evidence>
<keyword evidence="6" id="KW-1185">Reference proteome</keyword>
<dbReference type="PANTHER" id="PTHR43794:SF11">
    <property type="entry name" value="AMIDOHYDROLASE-RELATED DOMAIN-CONTAINING PROTEIN"/>
    <property type="match status" value="1"/>
</dbReference>
<keyword evidence="2" id="KW-0378">Hydrolase</keyword>
<dbReference type="Gene3D" id="3.20.20.140">
    <property type="entry name" value="Metal-dependent hydrolases"/>
    <property type="match status" value="1"/>
</dbReference>
<dbReference type="GO" id="GO:0046872">
    <property type="term" value="F:metal ion binding"/>
    <property type="evidence" value="ECO:0007669"/>
    <property type="project" value="UniProtKB-KW"/>
</dbReference>
<dbReference type="FunFam" id="3.20.20.140:FF:000014">
    <property type="entry name" value="5-methylthioadenosine/S-adenosylhomocysteine deaminase"/>
    <property type="match status" value="1"/>
</dbReference>
<feature type="domain" description="Amidohydrolase-related" evidence="4">
    <location>
        <begin position="53"/>
        <end position="406"/>
    </location>
</feature>
<dbReference type="InterPro" id="IPR006680">
    <property type="entry name" value="Amidohydro-rel"/>
</dbReference>
<dbReference type="GO" id="GO:0016814">
    <property type="term" value="F:hydrolase activity, acting on carbon-nitrogen (but not peptide) bonds, in cyclic amidines"/>
    <property type="evidence" value="ECO:0007669"/>
    <property type="project" value="UniProtKB-ARBA"/>
</dbReference>
<reference evidence="5" key="1">
    <citation type="submission" date="2023-02" db="EMBL/GenBank/DDBJ databases">
        <title>Actinokineospora globicatena NBRC 15670.</title>
        <authorList>
            <person name="Ichikawa N."/>
            <person name="Sato H."/>
            <person name="Tonouchi N."/>
        </authorList>
    </citation>
    <scope>NUCLEOTIDE SEQUENCE</scope>
    <source>
        <strain evidence="5">NBRC 15670</strain>
    </source>
</reference>
<dbReference type="Pfam" id="PF01979">
    <property type="entry name" value="Amidohydro_1"/>
    <property type="match status" value="1"/>
</dbReference>
<dbReference type="InterPro" id="IPR050287">
    <property type="entry name" value="MTA/SAH_deaminase"/>
</dbReference>
<dbReference type="RefSeq" id="WP_285610827.1">
    <property type="nucleotide sequence ID" value="NZ_BSSD01000004.1"/>
</dbReference>